<dbReference type="InterPro" id="IPR057373">
    <property type="entry name" value="ZNFX1"/>
</dbReference>
<dbReference type="PANTHER" id="PTHR10887:SF341">
    <property type="entry name" value="NFX1-TYPE ZINC FINGER-CONTAINING PROTEIN 1"/>
    <property type="match status" value="1"/>
</dbReference>
<feature type="compositionally biased region" description="Polar residues" evidence="2">
    <location>
        <begin position="1142"/>
        <end position="1151"/>
    </location>
</feature>
<dbReference type="InterPro" id="IPR041679">
    <property type="entry name" value="DNA2/NAM7-like_C"/>
</dbReference>
<evidence type="ECO:0000259" key="5">
    <source>
        <dbReference type="Pfam" id="PF25396"/>
    </source>
</evidence>
<feature type="compositionally biased region" description="Low complexity" evidence="2">
    <location>
        <begin position="1479"/>
        <end position="1495"/>
    </location>
</feature>
<evidence type="ECO:0000256" key="1">
    <source>
        <dbReference type="ARBA" id="ARBA00022806"/>
    </source>
</evidence>
<dbReference type="Gene3D" id="3.40.50.300">
    <property type="entry name" value="P-loop containing nucleotide triphosphate hydrolases"/>
    <property type="match status" value="2"/>
</dbReference>
<feature type="domain" description="ZNFX1" evidence="5">
    <location>
        <begin position="261"/>
        <end position="365"/>
    </location>
</feature>
<keyword evidence="1" id="KW-0347">Helicase</keyword>
<sequence length="1513" mass="170999">MPTITSTSSSSSRNGANGGSRKDQRKKNRESKLTKGKSAVPNEDGPEETANQASIGAPEEVGDIKDKLGESSTQQDVRDSENSSEELSLKIYDGDNWGPDSPSTGKGKILKRGKRRQENHDLPPLQIAGIVAPSREKILRDRESSITQEELHTDISERIHRGGRGGGGEITNPGVQRNEKVARFERESTDHFEAAWRKRPDVPTTEELLSEVVDLPTNCIDGAFDSVDDYLETHYELLREDAFACLRDAVLLMKSDPNTGDTHDVSIYEDVRVLGLTFSKMGIATKVSFSTNRSGKNIPWAHSKRLLPGTLVCLSPDNFQTVKVATVAARPLCGLEMNPPEVDLLFNETELEIDTEKVFLMVESRNGYYEAYKWTLRALQRMTEHNFPLHEHICFLNKNIPPPRYVTQKPFLNLAPIFPDIPDKEPLEDVDIIKAWPQDPLTAMDSTQMRALHSILTRRVSIVQGPPGTGKTYVSVRALKLLLHNMDAVDPPIIVACQTNHALDQLLNHILEFEDEVVRMGGRTQDKDKIKDHTIFELRKKSNVKIQGSQHGHATANLKRIRDKMMKLFESLKQEVLTVDDLYDNRLITPAQAKSFNERSAGWIVPEETNEKGGIIGQWLGEYLKEIQVQEVICNGDEEGDIEEEKRKELEEDFLLSGPSANGDKIDDRLKGDWFAMGRQYTVENPAGVTMAEIQQARRVQNVWDLEGYMRAALYHHLRTEFINKIWNEVINLNKDYQRYCQMLKISRLETDAHIVSKAKLIGMTTTGLAKYRSIIAAIGPKIVLIEEAAEALEGPVVVACMPSVEHLILVGDHKQLRGHCSDMNLSDDPYYLDISMFERLVTNEVPYVTLRTQRRMRPEIREILKPIYEDTLVDDKSVLGRESVQGMGDVNVYWYTHFYAESVDEVHSRVNENEAVMIVCFAEYLALNELSPDEITILTFYAGQRSMILKTLRENKNLAGANIKVRTVDSYQGEENTVILLSLVRSNDYGQIGFLDVENRVCVALSRAKRGLYIFGNASIITQASKLWWEVGNILNAAPSRLGISLPLTCQKHKVRIAIEDPKDWVDINGGCRKWCKEILPCNHACILRCHPFSHDNVRCSFPCAKILSCNHQCGNICSKECICTKCGKESEKPRPPPPGRSSNLVTAPNQRPPTPPVAAIENRTTERPPIHTASVDRPQAAPPRLVDVDDEWAAALPTNRAQTVKTEDNFPEIPSRAMPFAYPKGNNNNPRAQNEYPQKIYQEGRPGEDYPQGNYDYPQDNHSFQNRAPPPQSRPPPPQNRPPPPQSRPLPTPQHRPPPSQGRPLPQNRPRENYQQEGYPQDSYQDDYIRDDYQRENPSLDNRLVVRPRNTHPPNYPNNFPHGQGNYQDDIINHHQGNYDDVDYNGGNGYPNRGGPAAATRGAAYGSGRRQVRETWVEDERNSHFVERESGMQRGTYGHWENREYPTQERRAPEEWPSLRGPMNSHRGFEPVHPRGNNNNNVWHKNNPHHGPSTRGGGGSRGGRASYTAYR</sequence>
<evidence type="ECO:0000256" key="2">
    <source>
        <dbReference type="SAM" id="MobiDB-lite"/>
    </source>
</evidence>
<dbReference type="InterPro" id="IPR045055">
    <property type="entry name" value="DNA2/NAM7-like"/>
</dbReference>
<keyword evidence="1" id="KW-0067">ATP-binding</keyword>
<feature type="domain" description="DNA2/NAM7 helicase helicase" evidence="3">
    <location>
        <begin position="444"/>
        <end position="818"/>
    </location>
</feature>
<dbReference type="GO" id="GO:0016787">
    <property type="term" value="F:hydrolase activity"/>
    <property type="evidence" value="ECO:0007669"/>
    <property type="project" value="UniProtKB-KW"/>
</dbReference>
<dbReference type="Pfam" id="PF13086">
    <property type="entry name" value="AAA_11"/>
    <property type="match status" value="1"/>
</dbReference>
<feature type="compositionally biased region" description="Polar residues" evidence="2">
    <location>
        <begin position="1227"/>
        <end position="1238"/>
    </location>
</feature>
<dbReference type="InterPro" id="IPR027417">
    <property type="entry name" value="P-loop_NTPase"/>
</dbReference>
<feature type="region of interest" description="Disordered" evidence="2">
    <location>
        <begin position="1473"/>
        <end position="1513"/>
    </location>
</feature>
<feature type="region of interest" description="Disordered" evidence="2">
    <location>
        <begin position="1"/>
        <end position="123"/>
    </location>
</feature>
<dbReference type="CDD" id="cd18808">
    <property type="entry name" value="SF1_C_Upf1"/>
    <property type="match status" value="1"/>
</dbReference>
<protein>
    <submittedName>
        <fullName evidence="6">P-loop containing nucleoside triphosphate hydrolase protein</fullName>
    </submittedName>
</protein>
<dbReference type="Pfam" id="PF25396">
    <property type="entry name" value="ZNFX1"/>
    <property type="match status" value="1"/>
</dbReference>
<feature type="compositionally biased region" description="Low complexity" evidence="2">
    <location>
        <begin position="1"/>
        <end position="12"/>
    </location>
</feature>
<dbReference type="InterPro" id="IPR041677">
    <property type="entry name" value="DNA2/NAM7_AAA_11"/>
</dbReference>
<dbReference type="EMBL" id="ML119143">
    <property type="protein sequence ID" value="RPB10462.1"/>
    <property type="molecule type" value="Genomic_DNA"/>
</dbReference>
<feature type="domain" description="DNA2/NAM7 helicase-like C-terminal" evidence="4">
    <location>
        <begin position="833"/>
        <end position="1019"/>
    </location>
</feature>
<dbReference type="InterPro" id="IPR047187">
    <property type="entry name" value="SF1_C_Upf1"/>
</dbReference>
<reference evidence="6 7" key="1">
    <citation type="journal article" date="2018" name="Nat. Ecol. Evol.">
        <title>Pezizomycetes genomes reveal the molecular basis of ectomycorrhizal truffle lifestyle.</title>
        <authorList>
            <person name="Murat C."/>
            <person name="Payen T."/>
            <person name="Noel B."/>
            <person name="Kuo A."/>
            <person name="Morin E."/>
            <person name="Chen J."/>
            <person name="Kohler A."/>
            <person name="Krizsan K."/>
            <person name="Balestrini R."/>
            <person name="Da Silva C."/>
            <person name="Montanini B."/>
            <person name="Hainaut M."/>
            <person name="Levati E."/>
            <person name="Barry K.W."/>
            <person name="Belfiori B."/>
            <person name="Cichocki N."/>
            <person name="Clum A."/>
            <person name="Dockter R.B."/>
            <person name="Fauchery L."/>
            <person name="Guy J."/>
            <person name="Iotti M."/>
            <person name="Le Tacon F."/>
            <person name="Lindquist E.A."/>
            <person name="Lipzen A."/>
            <person name="Malagnac F."/>
            <person name="Mello A."/>
            <person name="Molinier V."/>
            <person name="Miyauchi S."/>
            <person name="Poulain J."/>
            <person name="Riccioni C."/>
            <person name="Rubini A."/>
            <person name="Sitrit Y."/>
            <person name="Splivallo R."/>
            <person name="Traeger S."/>
            <person name="Wang M."/>
            <person name="Zifcakova L."/>
            <person name="Wipf D."/>
            <person name="Zambonelli A."/>
            <person name="Paolocci F."/>
            <person name="Nowrousian M."/>
            <person name="Ottonello S."/>
            <person name="Baldrian P."/>
            <person name="Spatafora J.W."/>
            <person name="Henrissat B."/>
            <person name="Nagy L.G."/>
            <person name="Aury J.M."/>
            <person name="Wincker P."/>
            <person name="Grigoriev I.V."/>
            <person name="Bonfante P."/>
            <person name="Martin F.M."/>
        </authorList>
    </citation>
    <scope>NUCLEOTIDE SEQUENCE [LARGE SCALE GENOMIC DNA]</scope>
    <source>
        <strain evidence="6 7">CCBAS932</strain>
    </source>
</reference>
<name>A0A3N4KMC1_9PEZI</name>
<dbReference type="InParanoid" id="A0A3N4KMC1"/>
<dbReference type="OrthoDB" id="409395at2759"/>
<dbReference type="GO" id="GO:0031048">
    <property type="term" value="P:regulatory ncRNA-mediated heterochromatin formation"/>
    <property type="evidence" value="ECO:0007669"/>
    <property type="project" value="TreeGrafter"/>
</dbReference>
<feature type="compositionally biased region" description="Pro residues" evidence="2">
    <location>
        <begin position="1270"/>
        <end position="1303"/>
    </location>
</feature>
<dbReference type="Proteomes" id="UP000277580">
    <property type="component" value="Unassembled WGS sequence"/>
</dbReference>
<dbReference type="GO" id="GO:0031380">
    <property type="term" value="C:nuclear RNA-directed RNA polymerase complex"/>
    <property type="evidence" value="ECO:0007669"/>
    <property type="project" value="TreeGrafter"/>
</dbReference>
<dbReference type="SUPFAM" id="SSF52540">
    <property type="entry name" value="P-loop containing nucleoside triphosphate hydrolases"/>
    <property type="match status" value="1"/>
</dbReference>
<keyword evidence="7" id="KW-1185">Reference proteome</keyword>
<accession>A0A3N4KMC1</accession>
<evidence type="ECO:0000259" key="4">
    <source>
        <dbReference type="Pfam" id="PF13087"/>
    </source>
</evidence>
<feature type="region of interest" description="Disordered" evidence="2">
    <location>
        <begin position="1199"/>
        <end position="1327"/>
    </location>
</feature>
<feature type="region of interest" description="Disordered" evidence="2">
    <location>
        <begin position="1130"/>
        <end position="1185"/>
    </location>
</feature>
<gene>
    <name evidence="6" type="ORF">P167DRAFT_607255</name>
</gene>
<organism evidence="6 7">
    <name type="scientific">Morchella conica CCBAS932</name>
    <dbReference type="NCBI Taxonomy" id="1392247"/>
    <lineage>
        <taxon>Eukaryota</taxon>
        <taxon>Fungi</taxon>
        <taxon>Dikarya</taxon>
        <taxon>Ascomycota</taxon>
        <taxon>Pezizomycotina</taxon>
        <taxon>Pezizomycetes</taxon>
        <taxon>Pezizales</taxon>
        <taxon>Morchellaceae</taxon>
        <taxon>Morchella</taxon>
    </lineage>
</organism>
<dbReference type="PANTHER" id="PTHR10887">
    <property type="entry name" value="DNA2/NAM7 HELICASE FAMILY"/>
    <property type="match status" value="1"/>
</dbReference>
<evidence type="ECO:0000313" key="7">
    <source>
        <dbReference type="Proteomes" id="UP000277580"/>
    </source>
</evidence>
<evidence type="ECO:0000313" key="6">
    <source>
        <dbReference type="EMBL" id="RPB10462.1"/>
    </source>
</evidence>
<dbReference type="Pfam" id="PF13087">
    <property type="entry name" value="AAA_12"/>
    <property type="match status" value="1"/>
</dbReference>
<dbReference type="GO" id="GO:0004386">
    <property type="term" value="F:helicase activity"/>
    <property type="evidence" value="ECO:0007669"/>
    <property type="project" value="InterPro"/>
</dbReference>
<keyword evidence="6" id="KW-0378">Hydrolase</keyword>
<proteinExistence type="predicted"/>
<evidence type="ECO:0000259" key="3">
    <source>
        <dbReference type="Pfam" id="PF13086"/>
    </source>
</evidence>
<keyword evidence="1" id="KW-0547">Nucleotide-binding</keyword>
<dbReference type="STRING" id="1392247.A0A3N4KMC1"/>